<organism evidence="1 2">
    <name type="scientific">Solihabitans fulvus</name>
    <dbReference type="NCBI Taxonomy" id="1892852"/>
    <lineage>
        <taxon>Bacteria</taxon>
        <taxon>Bacillati</taxon>
        <taxon>Actinomycetota</taxon>
        <taxon>Actinomycetes</taxon>
        <taxon>Pseudonocardiales</taxon>
        <taxon>Pseudonocardiaceae</taxon>
        <taxon>Solihabitans</taxon>
    </lineage>
</organism>
<accession>A0A5B2WLX4</accession>
<reference evidence="1 2" key="1">
    <citation type="submission" date="2019-09" db="EMBL/GenBank/DDBJ databases">
        <title>Goodfellowia gen. nov., a new genus of the Pseudonocardineae related to Actinoalloteichus, containing Goodfellowia coeruleoviolacea gen. nov., comb. nov. gen. nov., comb. nov.</title>
        <authorList>
            <person name="Labeda D."/>
        </authorList>
    </citation>
    <scope>NUCLEOTIDE SEQUENCE [LARGE SCALE GENOMIC DNA]</scope>
    <source>
        <strain evidence="1 2">AN110305</strain>
    </source>
</reference>
<evidence type="ECO:0000313" key="1">
    <source>
        <dbReference type="EMBL" id="KAA2252435.1"/>
    </source>
</evidence>
<evidence type="ECO:0000313" key="2">
    <source>
        <dbReference type="Proteomes" id="UP000323454"/>
    </source>
</evidence>
<dbReference type="AlphaFoldDB" id="A0A5B2WLX4"/>
<name>A0A5B2WLX4_9PSEU</name>
<dbReference type="EMBL" id="VUOB01000075">
    <property type="protein sequence ID" value="KAA2252435.1"/>
    <property type="molecule type" value="Genomic_DNA"/>
</dbReference>
<sequence length="162" mass="17999">MHTLQHCYFALKCTTVSAAEITDRLGLQPDEVMVLGSKLPEQQVPRCHAWKIVRQSTESVGDQIQHLVDRLSPVHTRLFDLVAESEVDPVMQVVRYFHHQQGVQALLDGFPPMPHAHRPLGWSLPLPVLDFLSSARCELDVDEYDLSDEGVGNSAHGSPATG</sequence>
<gene>
    <name evidence="1" type="ORF">F0L68_35940</name>
</gene>
<protein>
    <submittedName>
        <fullName evidence="1">DUF4279 domain-containing protein</fullName>
    </submittedName>
</protein>
<dbReference type="InterPro" id="IPR025459">
    <property type="entry name" value="DUF4279"/>
</dbReference>
<dbReference type="Proteomes" id="UP000323454">
    <property type="component" value="Unassembled WGS sequence"/>
</dbReference>
<dbReference type="OrthoDB" id="4164081at2"/>
<dbReference type="Pfam" id="PF14106">
    <property type="entry name" value="DUF4279"/>
    <property type="match status" value="1"/>
</dbReference>
<dbReference type="RefSeq" id="WP_149854359.1">
    <property type="nucleotide sequence ID" value="NZ_VUOB01000075.1"/>
</dbReference>
<proteinExistence type="predicted"/>
<reference evidence="1 2" key="2">
    <citation type="submission" date="2019-09" db="EMBL/GenBank/DDBJ databases">
        <authorList>
            <person name="Jin C."/>
        </authorList>
    </citation>
    <scope>NUCLEOTIDE SEQUENCE [LARGE SCALE GENOMIC DNA]</scope>
    <source>
        <strain evidence="1 2">AN110305</strain>
    </source>
</reference>
<comment type="caution">
    <text evidence="1">The sequence shown here is derived from an EMBL/GenBank/DDBJ whole genome shotgun (WGS) entry which is preliminary data.</text>
</comment>
<keyword evidence="2" id="KW-1185">Reference proteome</keyword>